<sequence length="1597" mass="176326">MANTDFSKISSSLPTLRHFQPHGTTGIHAYYDGRTCPWHSSNWYDETLALGVATYSIVSGDSALLFDAGLTPAHAEYMLTHVRSLGAVHITTVYSHYHSDHIAGASALQETRIIAHARTKEKLAHSAEELRNPGPDDGPSIDVVLPAETYEERMTLRIGSVQVELLNFEIHTQDSTALFLPAEGLLFAGDMLEDTVTYVAEPEHLGTHLRELERLAGVPVKRILPAHGCPRRIEEGGFGKEFIEATGRYLRKLDEPVEEPGAWTRKVRDVVREDLEGGVLVFCEAYEGVHEENVEALKEIREENILTMAWWRRDPSLWCRSPIHRYSKRILYDPEAVLRSRSFSKSQAYAAQHRSDDDAKRPDGLSDLEWLRLQHLRRWKRLLQDDPYRALFGSSNDMLTGKGLKEWTWMYKTFPKWMMQEMELPEHSETQKPTGSTEAYKAAPPSQATTYPRKVDIVDEDPSKARGSLSKGVSHRTSQFEPPNHSSGIQSPSDSRRPRELDTLDNQSRTKPVNVGSSLGTSGQQQQPPTSTTAVKDAEAQDTQKETESRESTFIAEFLADTGNRPQTALDRRAALGVTPRSKEKRQSASDNVDAGPSARDEQPPPPIPSSQSGEGVGTDGWPRGYPDSISQSTESPGIMSFPVAAAASHEAGYRGPLSRSTESPGTDVHRFIRPWGVVGFPGTCLPNGNPVNSTAEPSKPRSTKDILRQLPEDDVDFLSPEEIRASMGARKSSTESAEEKQTARAKLEESFTDAQSSSHDLDPVFRGQVISDQYIRRTTRESKTAASQNSDISTNAPASQSPIETSVDRMTRWLQTGGDTLAKHFWSDPVHVKETQIVEKRSSDPQLKGLVARIQAGRQAMTQVYDTLPIDLPASTQLLERSKVNEKATMVAIGTALRLRADASLVETRRALSNRVETIRDALTKTQVESDTARKALDKSSKSSDEVNSQTISEATKSRLRTAALILEKTTKLTRQCIYSMQSRMELTQPLPHLREIGHHLLALQDTHLALLRLVERSLHVYGIEARPLEAQESSVQAQETVAASTTSDNNKTTPSPVEDETVVLSRKLAAQEKLEHEIQAQKSAMRGLSDDGYARVPKPRLTKTFDESNPLAHSLFRPFGLQLESLGKESENTENTEKTQISQALRDRALVREIKASYEDVYGPITVHHRQSKDIDGTEAEKTAAESKTRDERMVAESAVTNSVDSETGVPAAHDSKNPVPTEVVAEMSTTDTPGTDTVVSDTSSSVTSSKSAQDYLPASTENLHQEVLKTAAAIAAMSTEQPSAEVEAVEGSRKEPLSSLSNNSASREEGATLQHAATSAGTSTYRVLTYDPSTNEMSIITTSSATPSATASPVPIHEALATLDAPAEFLPHLQGNSEIVTAKSNLLVLRETSDTSMEFQRTIVSGERDLRDEEWNRVNPVDGTTRLSPTGFAGVEPDFRDEVQESSAKRNIDKEEKVEEVKKPYGTHFDKFPSREALSEHERILQEAHDKATMKGTGRKGNFWNRWEKRQLNKMLADVEGRREELERGKGTHNGKEVSDFTLLRPSRKATDRIDPNSRKGTNNTKGGFASVLKTGIVASALCYAAGVVGELMR</sequence>
<feature type="region of interest" description="Disordered" evidence="1">
    <location>
        <begin position="1034"/>
        <end position="1061"/>
    </location>
</feature>
<feature type="region of interest" description="Disordered" evidence="1">
    <location>
        <begin position="777"/>
        <end position="805"/>
    </location>
</feature>
<protein>
    <recommendedName>
        <fullName evidence="2">Metallo-beta-lactamase domain-containing protein</fullName>
    </recommendedName>
</protein>
<dbReference type="Pfam" id="PF00753">
    <property type="entry name" value="Lactamase_B"/>
    <property type="match status" value="1"/>
</dbReference>
<feature type="compositionally biased region" description="Polar residues" evidence="1">
    <location>
        <begin position="475"/>
        <end position="493"/>
    </location>
</feature>
<dbReference type="Proteomes" id="UP000799324">
    <property type="component" value="Unassembled WGS sequence"/>
</dbReference>
<feature type="compositionally biased region" description="Low complexity" evidence="1">
    <location>
        <begin position="1232"/>
        <end position="1252"/>
    </location>
</feature>
<feature type="region of interest" description="Disordered" evidence="1">
    <location>
        <begin position="649"/>
        <end position="668"/>
    </location>
</feature>
<feature type="compositionally biased region" description="Basic and acidic residues" evidence="1">
    <location>
        <begin position="1552"/>
        <end position="1561"/>
    </location>
</feature>
<feature type="compositionally biased region" description="Basic and acidic residues" evidence="1">
    <location>
        <begin position="738"/>
        <end position="750"/>
    </location>
</feature>
<feature type="compositionally biased region" description="Basic and acidic residues" evidence="1">
    <location>
        <begin position="453"/>
        <end position="464"/>
    </location>
</feature>
<proteinExistence type="predicted"/>
<dbReference type="EMBL" id="MU004289">
    <property type="protein sequence ID" value="KAF2662362.1"/>
    <property type="molecule type" value="Genomic_DNA"/>
</dbReference>
<dbReference type="CDD" id="cd16282">
    <property type="entry name" value="metallo-hydrolase-like_MBL-fold"/>
    <property type="match status" value="1"/>
</dbReference>
<dbReference type="InterPro" id="IPR036866">
    <property type="entry name" value="RibonucZ/Hydroxyglut_hydro"/>
</dbReference>
<feature type="compositionally biased region" description="Basic and acidic residues" evidence="1">
    <location>
        <begin position="1174"/>
        <end position="1197"/>
    </location>
</feature>
<feature type="compositionally biased region" description="Polar residues" evidence="1">
    <location>
        <begin position="1034"/>
        <end position="1057"/>
    </location>
</feature>
<feature type="region of interest" description="Disordered" evidence="1">
    <location>
        <begin position="935"/>
        <end position="954"/>
    </location>
</feature>
<reference evidence="3" key="1">
    <citation type="journal article" date="2020" name="Stud. Mycol.">
        <title>101 Dothideomycetes genomes: a test case for predicting lifestyles and emergence of pathogens.</title>
        <authorList>
            <person name="Haridas S."/>
            <person name="Albert R."/>
            <person name="Binder M."/>
            <person name="Bloem J."/>
            <person name="Labutti K."/>
            <person name="Salamov A."/>
            <person name="Andreopoulos B."/>
            <person name="Baker S."/>
            <person name="Barry K."/>
            <person name="Bills G."/>
            <person name="Bluhm B."/>
            <person name="Cannon C."/>
            <person name="Castanera R."/>
            <person name="Culley D."/>
            <person name="Daum C."/>
            <person name="Ezra D."/>
            <person name="Gonzalez J."/>
            <person name="Henrissat B."/>
            <person name="Kuo A."/>
            <person name="Liang C."/>
            <person name="Lipzen A."/>
            <person name="Lutzoni F."/>
            <person name="Magnuson J."/>
            <person name="Mondo S."/>
            <person name="Nolan M."/>
            <person name="Ohm R."/>
            <person name="Pangilinan J."/>
            <person name="Park H.-J."/>
            <person name="Ramirez L."/>
            <person name="Alfaro M."/>
            <person name="Sun H."/>
            <person name="Tritt A."/>
            <person name="Yoshinaga Y."/>
            <person name="Zwiers L.-H."/>
            <person name="Turgeon B."/>
            <person name="Goodwin S."/>
            <person name="Spatafora J."/>
            <person name="Crous P."/>
            <person name="Grigoriev I."/>
        </authorList>
    </citation>
    <scope>NUCLEOTIDE SEQUENCE</scope>
    <source>
        <strain evidence="3">CBS 122681</strain>
    </source>
</reference>
<feature type="region of interest" description="Disordered" evidence="1">
    <location>
        <begin position="424"/>
        <end position="644"/>
    </location>
</feature>
<feature type="region of interest" description="Disordered" evidence="1">
    <location>
        <begin position="1550"/>
        <end position="1569"/>
    </location>
</feature>
<keyword evidence="4" id="KW-1185">Reference proteome</keyword>
<dbReference type="OrthoDB" id="536211at2759"/>
<evidence type="ECO:0000313" key="4">
    <source>
        <dbReference type="Proteomes" id="UP000799324"/>
    </source>
</evidence>
<feature type="region of interest" description="Disordered" evidence="1">
    <location>
        <begin position="726"/>
        <end position="761"/>
    </location>
</feature>
<name>A0A6A6TRB4_9PLEO</name>
<dbReference type="PANTHER" id="PTHR42951">
    <property type="entry name" value="METALLO-BETA-LACTAMASE DOMAIN-CONTAINING"/>
    <property type="match status" value="1"/>
</dbReference>
<feature type="compositionally biased region" description="Basic and acidic residues" evidence="1">
    <location>
        <begin position="536"/>
        <end position="551"/>
    </location>
</feature>
<dbReference type="SUPFAM" id="SSF56281">
    <property type="entry name" value="Metallo-hydrolase/oxidoreductase"/>
    <property type="match status" value="1"/>
</dbReference>
<evidence type="ECO:0000256" key="1">
    <source>
        <dbReference type="SAM" id="MobiDB-lite"/>
    </source>
</evidence>
<organism evidence="3 4">
    <name type="scientific">Lophiostoma macrostomum CBS 122681</name>
    <dbReference type="NCBI Taxonomy" id="1314788"/>
    <lineage>
        <taxon>Eukaryota</taxon>
        <taxon>Fungi</taxon>
        <taxon>Dikarya</taxon>
        <taxon>Ascomycota</taxon>
        <taxon>Pezizomycotina</taxon>
        <taxon>Dothideomycetes</taxon>
        <taxon>Pleosporomycetidae</taxon>
        <taxon>Pleosporales</taxon>
        <taxon>Lophiostomataceae</taxon>
        <taxon>Lophiostoma</taxon>
    </lineage>
</organism>
<gene>
    <name evidence="3" type="ORF">K491DRAFT_709734</name>
</gene>
<dbReference type="InterPro" id="IPR050855">
    <property type="entry name" value="NDM-1-like"/>
</dbReference>
<feature type="region of interest" description="Disordered" evidence="1">
    <location>
        <begin position="1232"/>
        <end position="1256"/>
    </location>
</feature>
<dbReference type="InterPro" id="IPR001279">
    <property type="entry name" value="Metallo-B-lactamas"/>
</dbReference>
<feature type="region of interest" description="Disordered" evidence="1">
    <location>
        <begin position="1172"/>
        <end position="1220"/>
    </location>
</feature>
<feature type="region of interest" description="Disordered" evidence="1">
    <location>
        <begin position="1285"/>
        <end position="1323"/>
    </location>
</feature>
<accession>A0A6A6TRB4</accession>
<feature type="domain" description="Metallo-beta-lactamase" evidence="2">
    <location>
        <begin position="51"/>
        <end position="227"/>
    </location>
</feature>
<feature type="compositionally biased region" description="Basic and acidic residues" evidence="1">
    <location>
        <begin position="935"/>
        <end position="946"/>
    </location>
</feature>
<dbReference type="SMART" id="SM00849">
    <property type="entry name" value="Lactamase_B"/>
    <property type="match status" value="1"/>
</dbReference>
<dbReference type="PANTHER" id="PTHR42951:SF22">
    <property type="entry name" value="METALLO BETA-LACTAMASE SUPERFAMILY LIPOPROTEIN"/>
    <property type="match status" value="1"/>
</dbReference>
<dbReference type="Gene3D" id="3.60.15.10">
    <property type="entry name" value="Ribonuclease Z/Hydroxyacylglutathione hydrolase-like"/>
    <property type="match status" value="1"/>
</dbReference>
<evidence type="ECO:0000313" key="3">
    <source>
        <dbReference type="EMBL" id="KAF2662362.1"/>
    </source>
</evidence>
<feature type="compositionally biased region" description="Polar residues" evidence="1">
    <location>
        <begin position="785"/>
        <end position="805"/>
    </location>
</feature>
<feature type="compositionally biased region" description="Low complexity" evidence="1">
    <location>
        <begin position="516"/>
        <end position="533"/>
    </location>
</feature>
<evidence type="ECO:0000259" key="2">
    <source>
        <dbReference type="SMART" id="SM00849"/>
    </source>
</evidence>